<evidence type="ECO:0000313" key="13">
    <source>
        <dbReference type="Proteomes" id="UP000621856"/>
    </source>
</evidence>
<dbReference type="RefSeq" id="WP_155136032.1">
    <property type="nucleotide sequence ID" value="NZ_BMGZ01000001.1"/>
</dbReference>
<evidence type="ECO:0000256" key="7">
    <source>
        <dbReference type="ARBA" id="ARBA00033000"/>
    </source>
</evidence>
<dbReference type="InterPro" id="IPR025705">
    <property type="entry name" value="Beta_hexosaminidase_sua/sub"/>
</dbReference>
<dbReference type="PANTHER" id="PTHR22600">
    <property type="entry name" value="BETA-HEXOSAMINIDASE"/>
    <property type="match status" value="1"/>
</dbReference>
<dbReference type="InterPro" id="IPR013783">
    <property type="entry name" value="Ig-like_fold"/>
</dbReference>
<reference evidence="11" key="3">
    <citation type="submission" date="2020-09" db="EMBL/GenBank/DDBJ databases">
        <authorList>
            <person name="Sun Q."/>
            <person name="Zhou Y."/>
        </authorList>
    </citation>
    <scope>NUCLEOTIDE SEQUENCE</scope>
    <source>
        <strain evidence="11">CGMCC 1.14984</strain>
    </source>
</reference>
<dbReference type="Pfam" id="PF03174">
    <property type="entry name" value="CHB_HEX_C"/>
    <property type="match status" value="1"/>
</dbReference>
<dbReference type="Gene3D" id="3.20.20.80">
    <property type="entry name" value="Glycosidases"/>
    <property type="match status" value="1"/>
</dbReference>
<evidence type="ECO:0000256" key="6">
    <source>
        <dbReference type="ARBA" id="ARBA00030512"/>
    </source>
</evidence>
<comment type="similarity">
    <text evidence="2">Belongs to the glycosyl hydrolase 20 family.</text>
</comment>
<dbReference type="PROSITE" id="PS51257">
    <property type="entry name" value="PROKAR_LIPOPROTEIN"/>
    <property type="match status" value="1"/>
</dbReference>
<dbReference type="InterPro" id="IPR004866">
    <property type="entry name" value="CHB/HEX_N_dom"/>
</dbReference>
<dbReference type="SUPFAM" id="SSF55545">
    <property type="entry name" value="beta-N-acetylhexosaminidase-like domain"/>
    <property type="match status" value="1"/>
</dbReference>
<feature type="chain" id="PRO_5035179727" description="beta-N-acetylhexosaminidase" evidence="9">
    <location>
        <begin position="25"/>
        <end position="898"/>
    </location>
</feature>
<feature type="signal peptide" evidence="9">
    <location>
        <begin position="1"/>
        <end position="24"/>
    </location>
</feature>
<dbReference type="SMART" id="SM01081">
    <property type="entry name" value="CHB_HEX"/>
    <property type="match status" value="1"/>
</dbReference>
<feature type="domain" description="Chitobiase/beta-hexosaminidases N-terminal" evidence="10">
    <location>
        <begin position="57"/>
        <end position="224"/>
    </location>
</feature>
<evidence type="ECO:0000256" key="1">
    <source>
        <dbReference type="ARBA" id="ARBA00001231"/>
    </source>
</evidence>
<proteinExistence type="inferred from homology"/>
<dbReference type="Pfam" id="PF02838">
    <property type="entry name" value="Glyco_hydro_20b"/>
    <property type="match status" value="1"/>
</dbReference>
<dbReference type="Proteomes" id="UP000818603">
    <property type="component" value="Unassembled WGS sequence"/>
</dbReference>
<dbReference type="CDD" id="cd02847">
    <property type="entry name" value="E_set_Chitobiase_C"/>
    <property type="match status" value="1"/>
</dbReference>
<evidence type="ECO:0000256" key="2">
    <source>
        <dbReference type="ARBA" id="ARBA00006285"/>
    </source>
</evidence>
<evidence type="ECO:0000313" key="12">
    <source>
        <dbReference type="EMBL" id="NHK26460.1"/>
    </source>
</evidence>
<dbReference type="InterPro" id="IPR008965">
    <property type="entry name" value="CBM2/CBM3_carb-bd_dom_sf"/>
</dbReference>
<dbReference type="EMBL" id="VCJR02000001">
    <property type="protein sequence ID" value="NHK26460.1"/>
    <property type="molecule type" value="Genomic_DNA"/>
</dbReference>
<dbReference type="GO" id="GO:0005975">
    <property type="term" value="P:carbohydrate metabolic process"/>
    <property type="evidence" value="ECO:0007669"/>
    <property type="project" value="InterPro"/>
</dbReference>
<dbReference type="EC" id="3.2.1.52" evidence="3"/>
<keyword evidence="14" id="KW-1185">Reference proteome</keyword>
<dbReference type="InterPro" id="IPR029018">
    <property type="entry name" value="Hex-like_dom2"/>
</dbReference>
<evidence type="ECO:0000313" key="14">
    <source>
        <dbReference type="Proteomes" id="UP000818603"/>
    </source>
</evidence>
<keyword evidence="4" id="KW-0378">Hydrolase</keyword>
<evidence type="ECO:0000256" key="5">
    <source>
        <dbReference type="ARBA" id="ARBA00023295"/>
    </source>
</evidence>
<reference evidence="12 14" key="2">
    <citation type="submission" date="2020-02" db="EMBL/GenBank/DDBJ databases">
        <title>Genome sequence of Parvularcula flava strain NH6-79.</title>
        <authorList>
            <person name="Abdul Karim M.H."/>
            <person name="Lam M.Q."/>
            <person name="Chen S.J."/>
            <person name="Yahya A."/>
            <person name="Shahir S."/>
            <person name="Shamsir M.S."/>
            <person name="Chong C.S."/>
        </authorList>
    </citation>
    <scope>NUCLEOTIDE SEQUENCE [LARGE SCALE GENOMIC DNA]</scope>
    <source>
        <strain evidence="12 14">NH6-79</strain>
    </source>
</reference>
<evidence type="ECO:0000313" key="11">
    <source>
        <dbReference type="EMBL" id="GGH92400.1"/>
    </source>
</evidence>
<dbReference type="AlphaFoldDB" id="A0A8J3A051"/>
<dbReference type="GO" id="GO:0016020">
    <property type="term" value="C:membrane"/>
    <property type="evidence" value="ECO:0007669"/>
    <property type="project" value="TreeGrafter"/>
</dbReference>
<evidence type="ECO:0000256" key="9">
    <source>
        <dbReference type="SAM" id="SignalP"/>
    </source>
</evidence>
<sequence length="898" mass="97112">MKKTTGIIKTTASLIAILALSACGNEPVVSAGEQASEAAETAGAGQASQSDIDTLARSLDVTYRVIANKSADCEAGDSSAGGMSCYEASITLETDETLDATGWQIYFSQPDPLAFAAPGPLTLEHINGDLHVLRPDTAFGGFEAGVAVSIDFVVRGQVLSEAKLMPNWYVVADGLDAKTIDSTRMEVDDETGLPVRPWIVEFPGEVTHYRKGQGDATPLATAGFLYEANSGIDPVADDVVDAAIIPTPQGMTLRDGALDLARGLNVTIDGAGRDMLDAPLERLAELGIAEATGGVPVSIEVAGDPSQAVESYILDIGADSIAINATDTAGAAYGLYSLASLVTPGETSVPQMRVEDAPRFGFRGMHIDLSRNFHSLDMVLAVMDQMAAYKLNKLHLHMADDEGWRLEIPGLPELTDVGARRCHDPAEDECLLMQLGSGPTGETAVDGYFSVEDYTTILQAAKARHIEVIPSLDMPGHSRAAIKSMEARYRRLMEAGEPEAARDYLLTDFDDTTEYESIQFYTDNTLNVCMDSTYHFIDKVVTEIAQMHEAAGVPLRRYHIGADETAGAWVESPICQQLFDEPGNGLDSASDLGGYFIERVANMVADMGVIPGGWNDGMGHTNPDNMPDRVQTNAWGVLPWGGTTSAHQQANYGWEVVLSTPDALYFDFPYEADPKEGGYYWASRRLNTRKVFEFMPENLPAHAELWKDPNEQPFTIDDRLQTDENGTVTHAPLDAGVTFAGMQGQVWSETLSSDDMVLYMIFPRLIALAERAWHKADWEVPYQYDGAVYGPDTGNFTDDMRASLEADWARFATVLGQKELPKLDLAGIPYRIPTAGATLDEGTLETNTIFPGLQVEMREPGGAWQHVDGPVDVSAPVEVRARSADGSRPGRAILVGEE</sequence>
<accession>A0A8J3A051</accession>
<protein>
    <recommendedName>
        <fullName evidence="3">beta-N-acetylhexosaminidase</fullName>
        <ecNumber evidence="3">3.2.1.52</ecNumber>
    </recommendedName>
    <alternativeName>
        <fullName evidence="6">Beta-N-acetylhexosaminidase</fullName>
    </alternativeName>
    <alternativeName>
        <fullName evidence="7">N-acetyl-beta-glucosaminidase</fullName>
    </alternativeName>
</protein>
<dbReference type="GO" id="GO:0030203">
    <property type="term" value="P:glycosaminoglycan metabolic process"/>
    <property type="evidence" value="ECO:0007669"/>
    <property type="project" value="TreeGrafter"/>
</dbReference>
<gene>
    <name evidence="11" type="primary">hexB</name>
    <name evidence="12" type="ORF">FF098_000900</name>
    <name evidence="11" type="ORF">GCM10011355_01810</name>
</gene>
<dbReference type="SUPFAM" id="SSF51445">
    <property type="entry name" value="(Trans)glycosidases"/>
    <property type="match status" value="1"/>
</dbReference>
<dbReference type="InterPro" id="IPR012291">
    <property type="entry name" value="CBM2_carb-bd_dom_sf"/>
</dbReference>
<dbReference type="InterPro" id="IPR004867">
    <property type="entry name" value="CHB_C_dom"/>
</dbReference>
<dbReference type="Gene3D" id="3.30.379.10">
    <property type="entry name" value="Chitobiase/beta-hexosaminidase domain 2-like"/>
    <property type="match status" value="1"/>
</dbReference>
<dbReference type="CDD" id="cd06569">
    <property type="entry name" value="GH20_Sm-chitobiase-like"/>
    <property type="match status" value="1"/>
</dbReference>
<dbReference type="InterPro" id="IPR015882">
    <property type="entry name" value="HEX_bac_N"/>
</dbReference>
<evidence type="ECO:0000256" key="8">
    <source>
        <dbReference type="PIRSR" id="PIRSR625705-1"/>
    </source>
</evidence>
<dbReference type="InterPro" id="IPR017853">
    <property type="entry name" value="GH"/>
</dbReference>
<dbReference type="EMBL" id="BMGZ01000001">
    <property type="protein sequence ID" value="GGH92400.1"/>
    <property type="molecule type" value="Genomic_DNA"/>
</dbReference>
<reference evidence="11" key="1">
    <citation type="journal article" date="2014" name="Int. J. Syst. Evol. Microbiol.">
        <title>Complete genome sequence of Corynebacterium casei LMG S-19264T (=DSM 44701T), isolated from a smear-ripened cheese.</title>
        <authorList>
            <consortium name="US DOE Joint Genome Institute (JGI-PGF)"/>
            <person name="Walter F."/>
            <person name="Albersmeier A."/>
            <person name="Kalinowski J."/>
            <person name="Ruckert C."/>
        </authorList>
    </citation>
    <scope>NUCLEOTIDE SEQUENCE</scope>
    <source>
        <strain evidence="11">CGMCC 1.14984</strain>
    </source>
</reference>
<feature type="active site" description="Proton donor" evidence="8">
    <location>
        <position position="564"/>
    </location>
</feature>
<dbReference type="PRINTS" id="PR00738">
    <property type="entry name" value="GLHYDRLASE20"/>
</dbReference>
<dbReference type="InterPro" id="IPR014756">
    <property type="entry name" value="Ig_E-set"/>
</dbReference>
<dbReference type="SUPFAM" id="SSF49384">
    <property type="entry name" value="Carbohydrate-binding domain"/>
    <property type="match status" value="1"/>
</dbReference>
<name>A0A8J3A051_9PROT</name>
<dbReference type="GO" id="GO:0030247">
    <property type="term" value="F:polysaccharide binding"/>
    <property type="evidence" value="ECO:0007669"/>
    <property type="project" value="InterPro"/>
</dbReference>
<organism evidence="11 13">
    <name type="scientific">Aquisalinus luteolus</name>
    <dbReference type="NCBI Taxonomy" id="1566827"/>
    <lineage>
        <taxon>Bacteria</taxon>
        <taxon>Pseudomonadati</taxon>
        <taxon>Pseudomonadota</taxon>
        <taxon>Alphaproteobacteria</taxon>
        <taxon>Parvularculales</taxon>
        <taxon>Parvularculaceae</taxon>
        <taxon>Aquisalinus</taxon>
    </lineage>
</organism>
<dbReference type="Gene3D" id="2.60.40.10">
    <property type="entry name" value="Immunoglobulins"/>
    <property type="match status" value="1"/>
</dbReference>
<comment type="catalytic activity">
    <reaction evidence="1">
        <text>Hydrolysis of terminal non-reducing N-acetyl-D-hexosamine residues in N-acetyl-beta-D-hexosaminides.</text>
        <dbReference type="EC" id="3.2.1.52"/>
    </reaction>
</comment>
<dbReference type="Pfam" id="PF03173">
    <property type="entry name" value="CHB_HEX"/>
    <property type="match status" value="1"/>
</dbReference>
<dbReference type="Pfam" id="PF00728">
    <property type="entry name" value="Glyco_hydro_20"/>
    <property type="match status" value="1"/>
</dbReference>
<dbReference type="SUPFAM" id="SSF81296">
    <property type="entry name" value="E set domains"/>
    <property type="match status" value="1"/>
</dbReference>
<dbReference type="Gene3D" id="2.60.40.290">
    <property type="match status" value="1"/>
</dbReference>
<keyword evidence="5" id="KW-0326">Glycosidase</keyword>
<comment type="caution">
    <text evidence="11">The sequence shown here is derived from an EMBL/GenBank/DDBJ whole genome shotgun (WGS) entry which is preliminary data.</text>
</comment>
<evidence type="ECO:0000256" key="3">
    <source>
        <dbReference type="ARBA" id="ARBA00012663"/>
    </source>
</evidence>
<dbReference type="Proteomes" id="UP000621856">
    <property type="component" value="Unassembled WGS sequence"/>
</dbReference>
<dbReference type="PANTHER" id="PTHR22600:SF57">
    <property type="entry name" value="BETA-N-ACETYLHEXOSAMINIDASE"/>
    <property type="match status" value="1"/>
</dbReference>
<dbReference type="GO" id="GO:0004563">
    <property type="term" value="F:beta-N-acetylhexosaminidase activity"/>
    <property type="evidence" value="ECO:0007669"/>
    <property type="project" value="UniProtKB-EC"/>
</dbReference>
<evidence type="ECO:0000259" key="10">
    <source>
        <dbReference type="SMART" id="SM01081"/>
    </source>
</evidence>
<dbReference type="InterPro" id="IPR015883">
    <property type="entry name" value="Glyco_hydro_20_cat"/>
</dbReference>
<keyword evidence="9" id="KW-0732">Signal</keyword>
<evidence type="ECO:0000256" key="4">
    <source>
        <dbReference type="ARBA" id="ARBA00022801"/>
    </source>
</evidence>